<organism evidence="1">
    <name type="scientific">Diabrotica virgifera virgifera</name>
    <name type="common">western corn rootworm</name>
    <dbReference type="NCBI Taxonomy" id="50390"/>
    <lineage>
        <taxon>Eukaryota</taxon>
        <taxon>Metazoa</taxon>
        <taxon>Ecdysozoa</taxon>
        <taxon>Arthropoda</taxon>
        <taxon>Hexapoda</taxon>
        <taxon>Insecta</taxon>
        <taxon>Pterygota</taxon>
        <taxon>Neoptera</taxon>
        <taxon>Endopterygota</taxon>
        <taxon>Coleoptera</taxon>
        <taxon>Polyphaga</taxon>
        <taxon>Cucujiformia</taxon>
        <taxon>Chrysomeloidea</taxon>
        <taxon>Chrysomelidae</taxon>
        <taxon>Galerucinae</taxon>
        <taxon>Diabroticina</taxon>
        <taxon>Diabroticites</taxon>
        <taxon>Diabrotica</taxon>
    </lineage>
</organism>
<proteinExistence type="predicted"/>
<name>A0A6P7FIP8_DIAVI</name>
<dbReference type="AlphaFoldDB" id="A0A6P7FIP8"/>
<dbReference type="RefSeq" id="XP_028134847.1">
    <property type="nucleotide sequence ID" value="XM_028279046.1"/>
</dbReference>
<accession>A0A6P7FIP8</accession>
<protein>
    <submittedName>
        <fullName evidence="1">Uncharacterized protein LOC114329810</fullName>
    </submittedName>
</protein>
<reference evidence="1" key="1">
    <citation type="submission" date="2025-08" db="UniProtKB">
        <authorList>
            <consortium name="RefSeq"/>
        </authorList>
    </citation>
    <scope>IDENTIFICATION</scope>
    <source>
        <tissue evidence="1">Whole insect</tissue>
    </source>
</reference>
<dbReference type="InParanoid" id="A0A6P7FIP8"/>
<gene>
    <name evidence="1" type="primary">LOC114329810</name>
</gene>
<sequence length="143" mass="16471">MATSAPIRRKLENSPDLFTIPSQRTNISTFVRQTYFAYFKVKLGDQDKVWAPHKVCKQCVEGLRMWTNGKRAKLPFSILMIWREPKDHSSDCYFCIVKTSGYNKKNKCKIEYPSLLSAIRPVPHSAEIPVPAFNEFPSLEEGE</sequence>
<evidence type="ECO:0000313" key="1">
    <source>
        <dbReference type="RefSeq" id="XP_028134847.1"/>
    </source>
</evidence>